<dbReference type="Gene3D" id="1.20.1070.10">
    <property type="entry name" value="Rhodopsin 7-helix transmembrane proteins"/>
    <property type="match status" value="1"/>
</dbReference>
<keyword evidence="6" id="KW-0297">G-protein coupled receptor</keyword>
<keyword evidence="12" id="KW-1185">Reference proteome</keyword>
<feature type="transmembrane region" description="Helical" evidence="10">
    <location>
        <begin position="166"/>
        <end position="189"/>
    </location>
</feature>
<proteinExistence type="inferred from homology"/>
<dbReference type="STRING" id="97972.A0A2V1EDX7"/>
<dbReference type="GO" id="GO:0005886">
    <property type="term" value="C:plasma membrane"/>
    <property type="evidence" value="ECO:0007669"/>
    <property type="project" value="TreeGrafter"/>
</dbReference>
<dbReference type="OrthoDB" id="2874149at2759"/>
<evidence type="ECO:0000256" key="7">
    <source>
        <dbReference type="ARBA" id="ARBA00023136"/>
    </source>
</evidence>
<reference evidence="11 12" key="1">
    <citation type="journal article" date="2018" name="Sci. Rep.">
        <title>Comparative genomics provides insights into the lifestyle and reveals functional heterogeneity of dark septate endophytic fungi.</title>
        <authorList>
            <person name="Knapp D.G."/>
            <person name="Nemeth J.B."/>
            <person name="Barry K."/>
            <person name="Hainaut M."/>
            <person name="Henrissat B."/>
            <person name="Johnson J."/>
            <person name="Kuo A."/>
            <person name="Lim J.H.P."/>
            <person name="Lipzen A."/>
            <person name="Nolan M."/>
            <person name="Ohm R.A."/>
            <person name="Tamas L."/>
            <person name="Grigoriev I.V."/>
            <person name="Spatafora J.W."/>
            <person name="Nagy L.G."/>
            <person name="Kovacs G.M."/>
        </authorList>
    </citation>
    <scope>NUCLEOTIDE SEQUENCE [LARGE SCALE GENOMIC DNA]</scope>
    <source>
        <strain evidence="11 12">DSE2036</strain>
    </source>
</reference>
<sequence>PIYPVAVIVPILAFPATILCIPPMIWHFTQRNIAAGSLMLWMIFLNFPNAINPLIWPRDNLNDWWDGQGFCDIQARLQVGAVIALQSCTGVVARRLANVMDTGNITVAPSRNHRIRERCIEVVFCWVLPVLLMIIYYIVQPMRYYLYGISGCVAAYDPSWPSIVLVYMWAPIAAFAASYYTGLLVYRLYRYRREFHRLLAARNTTKSRFIRLFIMSIIFLVVVVPYDIFILYQLVSLTSVDYQWSRVHGDNWNSVAKVPSHGTLRFDRWAEMAFGYILFFLFGTGTDANNSYKRMLVSIGLGNFFPSLYNIKDSTSNTPSRVSFIKGWPASWSTKAKGVFSKTGTVDGTLMSGTHNSSSVAGTPK</sequence>
<name>A0A2V1EDX7_9PLEO</name>
<dbReference type="CDD" id="cd14966">
    <property type="entry name" value="7tmD_STE3"/>
    <property type="match status" value="1"/>
</dbReference>
<evidence type="ECO:0000256" key="9">
    <source>
        <dbReference type="ARBA" id="ARBA00023224"/>
    </source>
</evidence>
<dbReference type="GO" id="GO:0004932">
    <property type="term" value="F:mating-type factor pheromone receptor activity"/>
    <property type="evidence" value="ECO:0007669"/>
    <property type="project" value="InterPro"/>
</dbReference>
<dbReference type="InterPro" id="IPR001499">
    <property type="entry name" value="GPCR_STE3"/>
</dbReference>
<dbReference type="EMBL" id="KZ805303">
    <property type="protein sequence ID" value="PVI07560.1"/>
    <property type="molecule type" value="Genomic_DNA"/>
</dbReference>
<feature type="transmembrane region" description="Helical" evidence="10">
    <location>
        <begin position="209"/>
        <end position="235"/>
    </location>
</feature>
<feature type="transmembrane region" description="Helical" evidence="10">
    <location>
        <begin position="269"/>
        <end position="286"/>
    </location>
</feature>
<evidence type="ECO:0000313" key="11">
    <source>
        <dbReference type="EMBL" id="PVI07560.1"/>
    </source>
</evidence>
<evidence type="ECO:0000256" key="6">
    <source>
        <dbReference type="ARBA" id="ARBA00023040"/>
    </source>
</evidence>
<feature type="transmembrane region" description="Helical" evidence="10">
    <location>
        <begin position="6"/>
        <end position="26"/>
    </location>
</feature>
<organism evidence="11 12">
    <name type="scientific">Periconia macrospinosa</name>
    <dbReference type="NCBI Taxonomy" id="97972"/>
    <lineage>
        <taxon>Eukaryota</taxon>
        <taxon>Fungi</taxon>
        <taxon>Dikarya</taxon>
        <taxon>Ascomycota</taxon>
        <taxon>Pezizomycotina</taxon>
        <taxon>Dothideomycetes</taxon>
        <taxon>Pleosporomycetidae</taxon>
        <taxon>Pleosporales</taxon>
        <taxon>Massarineae</taxon>
        <taxon>Periconiaceae</taxon>
        <taxon>Periconia</taxon>
    </lineage>
</organism>
<keyword evidence="8" id="KW-0675">Receptor</keyword>
<keyword evidence="9" id="KW-0807">Transducer</keyword>
<evidence type="ECO:0000256" key="8">
    <source>
        <dbReference type="ARBA" id="ARBA00023170"/>
    </source>
</evidence>
<feature type="non-terminal residue" evidence="11">
    <location>
        <position position="1"/>
    </location>
</feature>
<dbReference type="PANTHER" id="PTHR28097:SF1">
    <property type="entry name" value="PHEROMONE A FACTOR RECEPTOR"/>
    <property type="match status" value="1"/>
</dbReference>
<feature type="transmembrane region" description="Helical" evidence="10">
    <location>
        <begin position="76"/>
        <end position="97"/>
    </location>
</feature>
<feature type="transmembrane region" description="Helical" evidence="10">
    <location>
        <begin position="38"/>
        <end position="56"/>
    </location>
</feature>
<keyword evidence="7 10" id="KW-0472">Membrane</keyword>
<dbReference type="AlphaFoldDB" id="A0A2V1EDX7"/>
<evidence type="ECO:0000256" key="2">
    <source>
        <dbReference type="ARBA" id="ARBA00011085"/>
    </source>
</evidence>
<keyword evidence="5 10" id="KW-1133">Transmembrane helix</keyword>
<gene>
    <name evidence="11" type="ORF">DM02DRAFT_495018</name>
</gene>
<comment type="similarity">
    <text evidence="2">Belongs to the G-protein coupled receptor 4 family.</text>
</comment>
<dbReference type="PANTHER" id="PTHR28097">
    <property type="entry name" value="PHEROMONE A FACTOR RECEPTOR"/>
    <property type="match status" value="1"/>
</dbReference>
<feature type="transmembrane region" description="Helical" evidence="10">
    <location>
        <begin position="118"/>
        <end position="139"/>
    </location>
</feature>
<feature type="non-terminal residue" evidence="11">
    <location>
        <position position="365"/>
    </location>
</feature>
<protein>
    <submittedName>
        <fullName evidence="11">STE3-domain-containing protein</fullName>
    </submittedName>
</protein>
<evidence type="ECO:0000313" key="12">
    <source>
        <dbReference type="Proteomes" id="UP000244855"/>
    </source>
</evidence>
<dbReference type="Pfam" id="PF02076">
    <property type="entry name" value="STE3"/>
    <property type="match status" value="1"/>
</dbReference>
<dbReference type="PRINTS" id="PR00899">
    <property type="entry name" value="GPCRSTE3"/>
</dbReference>
<comment type="subcellular location">
    <subcellularLocation>
        <location evidence="1">Membrane</location>
        <topology evidence="1">Multi-pass membrane protein</topology>
    </subcellularLocation>
</comment>
<keyword evidence="4 10" id="KW-0812">Transmembrane</keyword>
<keyword evidence="3" id="KW-0589">Pheromone response</keyword>
<evidence type="ECO:0000256" key="5">
    <source>
        <dbReference type="ARBA" id="ARBA00022989"/>
    </source>
</evidence>
<evidence type="ECO:0000256" key="10">
    <source>
        <dbReference type="SAM" id="Phobius"/>
    </source>
</evidence>
<evidence type="ECO:0000256" key="4">
    <source>
        <dbReference type="ARBA" id="ARBA00022692"/>
    </source>
</evidence>
<evidence type="ECO:0000256" key="3">
    <source>
        <dbReference type="ARBA" id="ARBA00022507"/>
    </source>
</evidence>
<dbReference type="GO" id="GO:0000750">
    <property type="term" value="P:pheromone-dependent signal transduction involved in conjugation with cellular fusion"/>
    <property type="evidence" value="ECO:0007669"/>
    <property type="project" value="TreeGrafter"/>
</dbReference>
<dbReference type="Proteomes" id="UP000244855">
    <property type="component" value="Unassembled WGS sequence"/>
</dbReference>
<evidence type="ECO:0000256" key="1">
    <source>
        <dbReference type="ARBA" id="ARBA00004141"/>
    </source>
</evidence>
<accession>A0A2V1EDX7</accession>